<gene>
    <name evidence="1" type="ORF">GCK32_018255</name>
</gene>
<dbReference type="AlphaFoldDB" id="A0AAN8FXQ4"/>
<dbReference type="Proteomes" id="UP001331761">
    <property type="component" value="Unassembled WGS sequence"/>
</dbReference>
<evidence type="ECO:0000313" key="1">
    <source>
        <dbReference type="EMBL" id="KAK5983262.1"/>
    </source>
</evidence>
<proteinExistence type="predicted"/>
<sequence>LSRTPYAALNRRVGTVFLQENPLVCTEKIHMLQDGLGVFVATSEDLICGGRPTSTTTSTSPPVMMPKLVPKRPSAFDTRPSGAFQAIGPLLQEREIPSEISLRNLSFLLQSSPNDLHSGTMNTAVLGVQGR</sequence>
<comment type="caution">
    <text evidence="1">The sequence shown here is derived from an EMBL/GenBank/DDBJ whole genome shotgun (WGS) entry which is preliminary data.</text>
</comment>
<reference evidence="1 2" key="1">
    <citation type="submission" date="2019-10" db="EMBL/GenBank/DDBJ databases">
        <title>Assembly and Annotation for the nematode Trichostrongylus colubriformis.</title>
        <authorList>
            <person name="Martin J."/>
        </authorList>
    </citation>
    <scope>NUCLEOTIDE SEQUENCE [LARGE SCALE GENOMIC DNA]</scope>
    <source>
        <strain evidence="1">G859</strain>
        <tissue evidence="1">Whole worm</tissue>
    </source>
</reference>
<accession>A0AAN8FXQ4</accession>
<organism evidence="1 2">
    <name type="scientific">Trichostrongylus colubriformis</name>
    <name type="common">Black scour worm</name>
    <dbReference type="NCBI Taxonomy" id="6319"/>
    <lineage>
        <taxon>Eukaryota</taxon>
        <taxon>Metazoa</taxon>
        <taxon>Ecdysozoa</taxon>
        <taxon>Nematoda</taxon>
        <taxon>Chromadorea</taxon>
        <taxon>Rhabditida</taxon>
        <taxon>Rhabditina</taxon>
        <taxon>Rhabditomorpha</taxon>
        <taxon>Strongyloidea</taxon>
        <taxon>Trichostrongylidae</taxon>
        <taxon>Trichostrongylus</taxon>
    </lineage>
</organism>
<protein>
    <submittedName>
        <fullName evidence="1">Uncharacterized protein</fullName>
    </submittedName>
</protein>
<name>A0AAN8FXQ4_TRICO</name>
<dbReference type="EMBL" id="WIXE01004190">
    <property type="protein sequence ID" value="KAK5983262.1"/>
    <property type="molecule type" value="Genomic_DNA"/>
</dbReference>
<feature type="non-terminal residue" evidence="1">
    <location>
        <position position="1"/>
    </location>
</feature>
<keyword evidence="2" id="KW-1185">Reference proteome</keyword>
<evidence type="ECO:0000313" key="2">
    <source>
        <dbReference type="Proteomes" id="UP001331761"/>
    </source>
</evidence>